<reference evidence="1" key="1">
    <citation type="submission" date="2023-11" db="EMBL/GenBank/DDBJ databases">
        <authorList>
            <person name="Poullet M."/>
        </authorList>
    </citation>
    <scope>NUCLEOTIDE SEQUENCE</scope>
    <source>
        <strain evidence="1">E1834</strain>
    </source>
</reference>
<gene>
    <name evidence="1" type="ORF">MENTE1834_LOCUS16065</name>
</gene>
<name>A0ACB0YSM6_MELEN</name>
<sequence length="89" mass="9826">MGMGELGGRRIEVWRKGVKRIFGGRSLRGGRGEATNKEGKGRVWEWENCGEGGLKLGRTWGGFKVEEREGRSLGEGGEGEYLGEVWGKK</sequence>
<evidence type="ECO:0000313" key="2">
    <source>
        <dbReference type="Proteomes" id="UP001497535"/>
    </source>
</evidence>
<accession>A0ACB0YSM6</accession>
<organism evidence="1 2">
    <name type="scientific">Meloidogyne enterolobii</name>
    <name type="common">Root-knot nematode worm</name>
    <name type="synonym">Meloidogyne mayaguensis</name>
    <dbReference type="NCBI Taxonomy" id="390850"/>
    <lineage>
        <taxon>Eukaryota</taxon>
        <taxon>Metazoa</taxon>
        <taxon>Ecdysozoa</taxon>
        <taxon>Nematoda</taxon>
        <taxon>Chromadorea</taxon>
        <taxon>Rhabditida</taxon>
        <taxon>Tylenchina</taxon>
        <taxon>Tylenchomorpha</taxon>
        <taxon>Tylenchoidea</taxon>
        <taxon>Meloidogynidae</taxon>
        <taxon>Meloidogyninae</taxon>
        <taxon>Meloidogyne</taxon>
    </lineage>
</organism>
<dbReference type="Proteomes" id="UP001497535">
    <property type="component" value="Unassembled WGS sequence"/>
</dbReference>
<comment type="caution">
    <text evidence="1">The sequence shown here is derived from an EMBL/GenBank/DDBJ whole genome shotgun (WGS) entry which is preliminary data.</text>
</comment>
<keyword evidence="2" id="KW-1185">Reference proteome</keyword>
<proteinExistence type="predicted"/>
<evidence type="ECO:0000313" key="1">
    <source>
        <dbReference type="EMBL" id="CAK5060843.1"/>
    </source>
</evidence>
<dbReference type="EMBL" id="CAVMJV010000018">
    <property type="protein sequence ID" value="CAK5060843.1"/>
    <property type="molecule type" value="Genomic_DNA"/>
</dbReference>
<protein>
    <submittedName>
        <fullName evidence="1">Uncharacterized protein</fullName>
    </submittedName>
</protein>